<accession>A0A091VPW0</accession>
<feature type="non-terminal residue" evidence="1">
    <location>
        <position position="55"/>
    </location>
</feature>
<gene>
    <name evidence="1" type="ORF">N306_07284</name>
</gene>
<proteinExistence type="predicted"/>
<sequence>NGCKLKAGRFRLVTRKKFFTTRVVKHWNRLPREAVDAPSLEVFKARLGGALSNLV</sequence>
<keyword evidence="2" id="KW-1185">Reference proteome</keyword>
<dbReference type="EMBL" id="KK734269">
    <property type="protein sequence ID" value="KFR05437.1"/>
    <property type="molecule type" value="Genomic_DNA"/>
</dbReference>
<evidence type="ECO:0000313" key="1">
    <source>
        <dbReference type="EMBL" id="KFR05437.1"/>
    </source>
</evidence>
<feature type="non-terminal residue" evidence="1">
    <location>
        <position position="1"/>
    </location>
</feature>
<name>A0A091VPW0_OPIHO</name>
<dbReference type="AlphaFoldDB" id="A0A091VPW0"/>
<dbReference type="Proteomes" id="UP000053605">
    <property type="component" value="Unassembled WGS sequence"/>
</dbReference>
<reference evidence="1 2" key="1">
    <citation type="submission" date="2014-04" db="EMBL/GenBank/DDBJ databases">
        <title>Genome evolution of avian class.</title>
        <authorList>
            <person name="Zhang G."/>
            <person name="Li C."/>
        </authorList>
    </citation>
    <scope>NUCLEOTIDE SEQUENCE [LARGE SCALE GENOMIC DNA]</scope>
    <source>
        <strain evidence="1">BGI_N306</strain>
    </source>
</reference>
<protein>
    <recommendedName>
        <fullName evidence="3">Nidogen G2 beta-barrel domain-containing protein</fullName>
    </recommendedName>
</protein>
<evidence type="ECO:0008006" key="3">
    <source>
        <dbReference type="Google" id="ProtNLM"/>
    </source>
</evidence>
<organism evidence="1 2">
    <name type="scientific">Opisthocomus hoazin</name>
    <name type="common">Hoatzin</name>
    <name type="synonym">Phasianus hoazin</name>
    <dbReference type="NCBI Taxonomy" id="30419"/>
    <lineage>
        <taxon>Eukaryota</taxon>
        <taxon>Metazoa</taxon>
        <taxon>Chordata</taxon>
        <taxon>Craniata</taxon>
        <taxon>Vertebrata</taxon>
        <taxon>Euteleostomi</taxon>
        <taxon>Archelosauria</taxon>
        <taxon>Archosauria</taxon>
        <taxon>Dinosauria</taxon>
        <taxon>Saurischia</taxon>
        <taxon>Theropoda</taxon>
        <taxon>Coelurosauria</taxon>
        <taxon>Aves</taxon>
        <taxon>Neognathae</taxon>
        <taxon>Neoaves</taxon>
        <taxon>Opisthocomiformes</taxon>
        <taxon>Opisthocomidae</taxon>
        <taxon>Opisthocomus</taxon>
    </lineage>
</organism>
<evidence type="ECO:0000313" key="2">
    <source>
        <dbReference type="Proteomes" id="UP000053605"/>
    </source>
</evidence>
<dbReference type="PhylomeDB" id="A0A091VPW0"/>